<dbReference type="EMBL" id="CP030041">
    <property type="protein sequence ID" value="AWW30470.1"/>
    <property type="molecule type" value="Genomic_DNA"/>
</dbReference>
<evidence type="ECO:0000259" key="15">
    <source>
        <dbReference type="Pfam" id="PF04116"/>
    </source>
</evidence>
<evidence type="ECO:0000256" key="10">
    <source>
        <dbReference type="ARBA" id="ARBA00023002"/>
    </source>
</evidence>
<dbReference type="GO" id="GO:0006633">
    <property type="term" value="P:fatty acid biosynthetic process"/>
    <property type="evidence" value="ECO:0007669"/>
    <property type="project" value="UniProtKB-KW"/>
</dbReference>
<evidence type="ECO:0000256" key="9">
    <source>
        <dbReference type="ARBA" id="ARBA00022989"/>
    </source>
</evidence>
<feature type="transmembrane region" description="Helical" evidence="14">
    <location>
        <begin position="114"/>
        <end position="135"/>
    </location>
</feature>
<keyword evidence="8" id="KW-0862">Zinc</keyword>
<keyword evidence="11" id="KW-0443">Lipid metabolism</keyword>
<evidence type="ECO:0000256" key="5">
    <source>
        <dbReference type="ARBA" id="ARBA00022723"/>
    </source>
</evidence>
<name>A0A2Z4IIE9_9BACT</name>
<comment type="subcellular location">
    <subcellularLocation>
        <location evidence="2">Endoplasmic reticulum membrane</location>
        <topology evidence="2">Multi-pass membrane protein</topology>
    </subcellularLocation>
</comment>
<dbReference type="PANTHER" id="PTHR12863:SF1">
    <property type="entry name" value="FATTY ACID 2-HYDROXYLASE"/>
    <property type="match status" value="1"/>
</dbReference>
<evidence type="ECO:0000256" key="4">
    <source>
        <dbReference type="ARBA" id="ARBA00022692"/>
    </source>
</evidence>
<dbReference type="GO" id="GO:0005506">
    <property type="term" value="F:iron ion binding"/>
    <property type="evidence" value="ECO:0007669"/>
    <property type="project" value="InterPro"/>
</dbReference>
<dbReference type="AlphaFoldDB" id="A0A2Z4IIE9"/>
<keyword evidence="4 14" id="KW-0812">Transmembrane</keyword>
<keyword evidence="3" id="KW-0444">Lipid biosynthesis</keyword>
<keyword evidence="6" id="KW-0256">Endoplasmic reticulum</keyword>
<dbReference type="Pfam" id="PF04116">
    <property type="entry name" value="FA_hydroxylase"/>
    <property type="match status" value="1"/>
</dbReference>
<dbReference type="RefSeq" id="WP_112783851.1">
    <property type="nucleotide sequence ID" value="NZ_CP030041.1"/>
</dbReference>
<reference evidence="16 17" key="1">
    <citation type="submission" date="2018-06" db="EMBL/GenBank/DDBJ databases">
        <title>Echinicola strongylocentroti sp. nov., isolated from a sea urchin Strongylocentrotus intermedius.</title>
        <authorList>
            <person name="Bae S.S."/>
        </authorList>
    </citation>
    <scope>NUCLEOTIDE SEQUENCE [LARGE SCALE GENOMIC DNA]</scope>
    <source>
        <strain evidence="16 17">MEBiC08714</strain>
    </source>
</reference>
<feature type="transmembrane region" description="Helical" evidence="14">
    <location>
        <begin position="32"/>
        <end position="52"/>
    </location>
</feature>
<evidence type="ECO:0000256" key="2">
    <source>
        <dbReference type="ARBA" id="ARBA00004477"/>
    </source>
</evidence>
<keyword evidence="9 14" id="KW-1133">Transmembrane helix</keyword>
<evidence type="ECO:0000256" key="13">
    <source>
        <dbReference type="ARBA" id="ARBA00023160"/>
    </source>
</evidence>
<dbReference type="KEGG" id="est:DN752_10235"/>
<keyword evidence="5" id="KW-0479">Metal-binding</keyword>
<evidence type="ECO:0000256" key="7">
    <source>
        <dbReference type="ARBA" id="ARBA00022832"/>
    </source>
</evidence>
<feature type="transmembrane region" description="Helical" evidence="14">
    <location>
        <begin position="141"/>
        <end position="161"/>
    </location>
</feature>
<organism evidence="16 17">
    <name type="scientific">Echinicola strongylocentroti</name>
    <dbReference type="NCBI Taxonomy" id="1795355"/>
    <lineage>
        <taxon>Bacteria</taxon>
        <taxon>Pseudomonadati</taxon>
        <taxon>Bacteroidota</taxon>
        <taxon>Cytophagia</taxon>
        <taxon>Cytophagales</taxon>
        <taxon>Cyclobacteriaceae</taxon>
        <taxon>Echinicola</taxon>
    </lineage>
</organism>
<keyword evidence="12 14" id="KW-0472">Membrane</keyword>
<dbReference type="Proteomes" id="UP000248688">
    <property type="component" value="Chromosome"/>
</dbReference>
<evidence type="ECO:0000256" key="12">
    <source>
        <dbReference type="ARBA" id="ARBA00023136"/>
    </source>
</evidence>
<protein>
    <submittedName>
        <fullName evidence="16">Fatty acid hydroxylase</fullName>
    </submittedName>
</protein>
<keyword evidence="7" id="KW-0276">Fatty acid metabolism</keyword>
<proteinExistence type="predicted"/>
<comment type="cofactor">
    <cofactor evidence="1">
        <name>Zn(2+)</name>
        <dbReference type="ChEBI" id="CHEBI:29105"/>
    </cofactor>
</comment>
<dbReference type="GO" id="GO:0080132">
    <property type="term" value="F:fatty acid 2-hydroxylase activity"/>
    <property type="evidence" value="ECO:0007669"/>
    <property type="project" value="InterPro"/>
</dbReference>
<keyword evidence="17" id="KW-1185">Reference proteome</keyword>
<dbReference type="GO" id="GO:0016020">
    <property type="term" value="C:membrane"/>
    <property type="evidence" value="ECO:0007669"/>
    <property type="project" value="InterPro"/>
</dbReference>
<evidence type="ECO:0000313" key="17">
    <source>
        <dbReference type="Proteomes" id="UP000248688"/>
    </source>
</evidence>
<accession>A0A2Z4IIE9</accession>
<evidence type="ECO:0000256" key="1">
    <source>
        <dbReference type="ARBA" id="ARBA00001947"/>
    </source>
</evidence>
<gene>
    <name evidence="16" type="ORF">DN752_10235</name>
</gene>
<keyword evidence="13" id="KW-0275">Fatty acid biosynthesis</keyword>
<dbReference type="PANTHER" id="PTHR12863">
    <property type="entry name" value="FATTY ACID HYDROXYLASE"/>
    <property type="match status" value="1"/>
</dbReference>
<evidence type="ECO:0000256" key="3">
    <source>
        <dbReference type="ARBA" id="ARBA00022516"/>
    </source>
</evidence>
<dbReference type="OrthoDB" id="9784228at2"/>
<dbReference type="InterPro" id="IPR006694">
    <property type="entry name" value="Fatty_acid_hydroxylase"/>
</dbReference>
<sequence>MKKIGRLEKPDNNGSAQMFQNPVLEKMSRTHISIPIVMFLVIGVVSLFYGLTTTTIPVGIGLLVTLIGLLVFTLVEYLMHKYFFHMVPDTPMKDKLQYSVHGVHHDYPKDKDRLAMPPFISGLYACIFYFVFTFLMGDYALFFLPGFLMGYASYLGVHYIVHAFQPPKNALKILWVNHAIHHYKDPDVAFGVSSPLWDVILGTMPKKDK</sequence>
<evidence type="ECO:0000256" key="14">
    <source>
        <dbReference type="SAM" id="Phobius"/>
    </source>
</evidence>
<evidence type="ECO:0000313" key="16">
    <source>
        <dbReference type="EMBL" id="AWW30470.1"/>
    </source>
</evidence>
<feature type="domain" description="Fatty acid hydroxylase" evidence="15">
    <location>
        <begin position="66"/>
        <end position="203"/>
    </location>
</feature>
<feature type="transmembrane region" description="Helical" evidence="14">
    <location>
        <begin position="58"/>
        <end position="79"/>
    </location>
</feature>
<keyword evidence="10" id="KW-0560">Oxidoreductase</keyword>
<evidence type="ECO:0000256" key="8">
    <source>
        <dbReference type="ARBA" id="ARBA00022833"/>
    </source>
</evidence>
<dbReference type="InterPro" id="IPR014430">
    <property type="entry name" value="Scs7"/>
</dbReference>
<evidence type="ECO:0000256" key="6">
    <source>
        <dbReference type="ARBA" id="ARBA00022824"/>
    </source>
</evidence>
<evidence type="ECO:0000256" key="11">
    <source>
        <dbReference type="ARBA" id="ARBA00023098"/>
    </source>
</evidence>